<dbReference type="HOGENOM" id="CLU_109291_0_1_6"/>
<accession>A4C8T2</accession>
<dbReference type="STRING" id="87626.PTD2_08134"/>
<dbReference type="Proteomes" id="UP000006201">
    <property type="component" value="Unassembled WGS sequence"/>
</dbReference>
<organism evidence="1 2">
    <name type="scientific">Pseudoalteromonas tunicata D2</name>
    <dbReference type="NCBI Taxonomy" id="87626"/>
    <lineage>
        <taxon>Bacteria</taxon>
        <taxon>Pseudomonadati</taxon>
        <taxon>Pseudomonadota</taxon>
        <taxon>Gammaproteobacteria</taxon>
        <taxon>Alteromonadales</taxon>
        <taxon>Pseudoalteromonadaceae</taxon>
        <taxon>Pseudoalteromonas</taxon>
    </lineage>
</organism>
<keyword evidence="2" id="KW-1185">Reference proteome</keyword>
<name>A4C8T2_9GAMM</name>
<sequence length="152" mass="16756">MCVLKVHMNLSGMPQADLQSVNVEVSGNGYYPALSTAYFIEHYAIAQEYASKSALLVEKLKRAQGEINQELASAVLTNGEPLNAQQVIFYLDAVYSKAKANLLVSKLGTTHRDNATAQSQTAIDNYDHWQRQSINALRLLQSLSVNLSVELL</sequence>
<proteinExistence type="predicted"/>
<dbReference type="eggNOG" id="ENOG502ZBYN">
    <property type="taxonomic scope" value="Bacteria"/>
</dbReference>
<dbReference type="EMBL" id="AAOH01000003">
    <property type="protein sequence ID" value="EAR28997.1"/>
    <property type="molecule type" value="Genomic_DNA"/>
</dbReference>
<dbReference type="AlphaFoldDB" id="A4C8T2"/>
<gene>
    <name evidence="1" type="ORF">PTD2_08134</name>
</gene>
<protein>
    <recommendedName>
        <fullName evidence="3">Phage head completion protein (GPL)</fullName>
    </recommendedName>
</protein>
<comment type="caution">
    <text evidence="1">The sequence shown here is derived from an EMBL/GenBank/DDBJ whole genome shotgun (WGS) entry which is preliminary data.</text>
</comment>
<reference evidence="1 2" key="1">
    <citation type="submission" date="2006-02" db="EMBL/GenBank/DDBJ databases">
        <authorList>
            <person name="Moran M.A."/>
            <person name="Kjelleberg S."/>
            <person name="Egan S."/>
            <person name="Saunders N."/>
            <person name="Thomas T."/>
            <person name="Ferriera S."/>
            <person name="Johnson J."/>
            <person name="Kravitz S."/>
            <person name="Halpern A."/>
            <person name="Remington K."/>
            <person name="Beeson K."/>
            <person name="Tran B."/>
            <person name="Rogers Y.-H."/>
            <person name="Friedman R."/>
            <person name="Venter J.C."/>
        </authorList>
    </citation>
    <scope>NUCLEOTIDE SEQUENCE [LARGE SCALE GENOMIC DNA]</scope>
    <source>
        <strain evidence="1 2">D2</strain>
    </source>
</reference>
<evidence type="ECO:0000313" key="2">
    <source>
        <dbReference type="Proteomes" id="UP000006201"/>
    </source>
</evidence>
<evidence type="ECO:0008006" key="3">
    <source>
        <dbReference type="Google" id="ProtNLM"/>
    </source>
</evidence>
<evidence type="ECO:0000313" key="1">
    <source>
        <dbReference type="EMBL" id="EAR28997.1"/>
    </source>
</evidence>